<organism evidence="1 2">
    <name type="scientific">Anaerostipes hadrus</name>
    <dbReference type="NCBI Taxonomy" id="649756"/>
    <lineage>
        <taxon>Bacteria</taxon>
        <taxon>Bacillati</taxon>
        <taxon>Bacillota</taxon>
        <taxon>Clostridia</taxon>
        <taxon>Lachnospirales</taxon>
        <taxon>Lachnospiraceae</taxon>
        <taxon>Anaerostipes</taxon>
    </lineage>
</organism>
<evidence type="ECO:0000313" key="1">
    <source>
        <dbReference type="EMBL" id="CUQ07029.1"/>
    </source>
</evidence>
<protein>
    <submittedName>
        <fullName evidence="1">Uncharacterized protein</fullName>
    </submittedName>
</protein>
<sequence length="92" mass="10529">MHIEKIEHDNCVETKLDAEEVICLCEVLYGAYYDNEDNPVFSKLYSELIIARDICLYGHLDDFAIANVVSCGDIKKISEQAKEIDQTRKEEA</sequence>
<dbReference type="RefSeq" id="WP_055161812.1">
    <property type="nucleotide sequence ID" value="NZ_CZAU01000039.1"/>
</dbReference>
<accession>A0A174TJG1</accession>
<evidence type="ECO:0000313" key="2">
    <source>
        <dbReference type="Proteomes" id="UP000095564"/>
    </source>
</evidence>
<gene>
    <name evidence="1" type="ORF">ERS852520_02964</name>
</gene>
<dbReference type="AlphaFoldDB" id="A0A174TJG1"/>
<proteinExistence type="predicted"/>
<reference evidence="1 2" key="1">
    <citation type="submission" date="2015-09" db="EMBL/GenBank/DDBJ databases">
        <authorList>
            <consortium name="Pathogen Informatics"/>
        </authorList>
    </citation>
    <scope>NUCLEOTIDE SEQUENCE [LARGE SCALE GENOMIC DNA]</scope>
    <source>
        <strain evidence="1 2">2789STDY5834908</strain>
    </source>
</reference>
<dbReference type="EMBL" id="CZAU01000039">
    <property type="protein sequence ID" value="CUQ07029.1"/>
    <property type="molecule type" value="Genomic_DNA"/>
</dbReference>
<name>A0A174TJG1_ANAHA</name>
<dbReference type="Proteomes" id="UP000095564">
    <property type="component" value="Unassembled WGS sequence"/>
</dbReference>